<evidence type="ECO:0000259" key="1">
    <source>
        <dbReference type="Pfam" id="PF12690"/>
    </source>
</evidence>
<dbReference type="EMBL" id="HF951689">
    <property type="protein sequence ID" value="CCW34153.1"/>
    <property type="molecule type" value="Genomic_DNA"/>
</dbReference>
<evidence type="ECO:0000313" key="3">
    <source>
        <dbReference type="Proteomes" id="UP000014227"/>
    </source>
</evidence>
<dbReference type="OrthoDB" id="1267107at2"/>
<name>S0EWP1_CHTCT</name>
<dbReference type="PROSITE" id="PS51257">
    <property type="entry name" value="PROKAR_LIPOPROTEIN"/>
    <property type="match status" value="1"/>
</dbReference>
<sequence>MRFWQKIFGISLFVLFGFVGSCTLGFAQGDGNETPMPMPSNPLKLTLKLDKQTYSPDEPIVVQFRVTNVSKTSQRLAFATTQHYDFEIHAGDVKGPVIWRWSKGRLFGQVVLQQTLAPGQEILYKETIYPQDAKHPEGIPPLKPGKYTLLAILTTMPRTARPSVSCTFEVKK</sequence>
<protein>
    <submittedName>
        <fullName evidence="2">Intracellular proteinase inhibitor</fullName>
    </submittedName>
</protein>
<gene>
    <name evidence="2" type="ORF">CCALI_00316</name>
</gene>
<dbReference type="InterPro" id="IPR038144">
    <property type="entry name" value="IPI"/>
</dbReference>
<keyword evidence="3" id="KW-1185">Reference proteome</keyword>
<dbReference type="Pfam" id="PF12690">
    <property type="entry name" value="BsuPI"/>
    <property type="match status" value="1"/>
</dbReference>
<dbReference type="Gene3D" id="2.60.40.2360">
    <property type="entry name" value="Intracellular proteinase inhibitor BsuPI"/>
    <property type="match status" value="1"/>
</dbReference>
<dbReference type="PATRIC" id="fig|1303518.3.peg.322"/>
<proteinExistence type="predicted"/>
<feature type="domain" description="Intracellular proteinase inhibitor BsuPI" evidence="1">
    <location>
        <begin position="47"/>
        <end position="156"/>
    </location>
</feature>
<dbReference type="RefSeq" id="WP_016481716.1">
    <property type="nucleotide sequence ID" value="NC_021487.1"/>
</dbReference>
<dbReference type="Proteomes" id="UP000014227">
    <property type="component" value="Chromosome I"/>
</dbReference>
<dbReference type="HOGENOM" id="CLU_1552573_0_0_0"/>
<dbReference type="eggNOG" id="COG1388">
    <property type="taxonomic scope" value="Bacteria"/>
</dbReference>
<dbReference type="InterPro" id="IPR020481">
    <property type="entry name" value="Intracell_prot_inh_BsuPI"/>
</dbReference>
<reference evidence="3" key="1">
    <citation type="submission" date="2013-03" db="EMBL/GenBank/DDBJ databases">
        <title>Genome sequence of Chthonomonas calidirosea, the first sequenced genome from the Armatimonadetes phylum (formally candidate division OP10).</title>
        <authorList>
            <person name="Lee K.C.Y."/>
            <person name="Morgan X.C."/>
            <person name="Dunfield P.F."/>
            <person name="Tamas I."/>
            <person name="Houghton K.M."/>
            <person name="Vyssotski M."/>
            <person name="Ryan J.L.J."/>
            <person name="Lagutin K."/>
            <person name="McDonald I.R."/>
            <person name="Stott M.B."/>
        </authorList>
    </citation>
    <scope>NUCLEOTIDE SEQUENCE [LARGE SCALE GENOMIC DNA]</scope>
    <source>
        <strain evidence="3">DSM 23976 / ICMP 18418 / T49</strain>
    </source>
</reference>
<dbReference type="KEGG" id="ccz:CCALI_00316"/>
<evidence type="ECO:0000313" key="2">
    <source>
        <dbReference type="EMBL" id="CCW34153.1"/>
    </source>
</evidence>
<dbReference type="InParanoid" id="S0EWP1"/>
<dbReference type="AlphaFoldDB" id="S0EWP1"/>
<accession>S0EWP1</accession>
<dbReference type="STRING" id="454171.CP488_00841"/>
<organism evidence="2 3">
    <name type="scientific">Chthonomonas calidirosea (strain DSM 23976 / ICMP 18418 / T49)</name>
    <dbReference type="NCBI Taxonomy" id="1303518"/>
    <lineage>
        <taxon>Bacteria</taxon>
        <taxon>Bacillati</taxon>
        <taxon>Armatimonadota</taxon>
        <taxon>Chthonomonadia</taxon>
        <taxon>Chthonomonadales</taxon>
        <taxon>Chthonomonadaceae</taxon>
        <taxon>Chthonomonas</taxon>
    </lineage>
</organism>